<evidence type="ECO:0000313" key="3">
    <source>
        <dbReference type="Proteomes" id="UP000807353"/>
    </source>
</evidence>
<gene>
    <name evidence="2" type="ORF">BDZ94DRAFT_1303578</name>
</gene>
<protein>
    <submittedName>
        <fullName evidence="2">Uncharacterized protein</fullName>
    </submittedName>
</protein>
<organism evidence="2 3">
    <name type="scientific">Collybia nuda</name>
    <dbReference type="NCBI Taxonomy" id="64659"/>
    <lineage>
        <taxon>Eukaryota</taxon>
        <taxon>Fungi</taxon>
        <taxon>Dikarya</taxon>
        <taxon>Basidiomycota</taxon>
        <taxon>Agaricomycotina</taxon>
        <taxon>Agaricomycetes</taxon>
        <taxon>Agaricomycetidae</taxon>
        <taxon>Agaricales</taxon>
        <taxon>Tricholomatineae</taxon>
        <taxon>Clitocybaceae</taxon>
        <taxon>Collybia</taxon>
    </lineage>
</organism>
<dbReference type="OrthoDB" id="2568455at2759"/>
<feature type="region of interest" description="Disordered" evidence="1">
    <location>
        <begin position="281"/>
        <end position="361"/>
    </location>
</feature>
<keyword evidence="3" id="KW-1185">Reference proteome</keyword>
<comment type="caution">
    <text evidence="2">The sequence shown here is derived from an EMBL/GenBank/DDBJ whole genome shotgun (WGS) entry which is preliminary data.</text>
</comment>
<feature type="compositionally biased region" description="Low complexity" evidence="1">
    <location>
        <begin position="65"/>
        <end position="82"/>
    </location>
</feature>
<dbReference type="AlphaFoldDB" id="A0A9P5YHD4"/>
<feature type="compositionally biased region" description="Polar residues" evidence="1">
    <location>
        <begin position="341"/>
        <end position="353"/>
    </location>
</feature>
<sequence length="476" mass="53231">MSGSYRLQTPRPRQVPAPLHFEQSSFTPSSAASSQQTPPTLLYDLPSTSSMTPPTSPKSKGRLVSPTSPSFPGRSRPGRNGRPTPPPSARNRSTTPLGVAPNELEKFAETCRAWYFNQEEDAGHLMAQTLATLPPSQRAPFSRLQASIRSAYHRSVNARRAAEFQAHLSATQPGGSLMPHSRADHRSVLARKERYERTERFVRSWCTIGMPGTKPFFEALWAVLRLQVIPENLGGAGAYRIEWEFDDAVFKEAAGKDFMLEAIDVLKGVLAFEETPSSKNILPSHIRATSPEPPIHARSRSQPLPSDQKPVASATTFQPKRARAPSDPFLDTPPAPLLSAGSYSLQSSTNNMGQEGEDELPSPIFEDHVTSSMRGDFMFNDSEEEYMRIWTSPDLPNPEILELLKVFPSFVSRRPLPRFPPSSPRHVDIEEGDDEGLEGKQIHFGTGSMWVSPKPRNEWNGGWWTRFILWWRRIFC</sequence>
<proteinExistence type="predicted"/>
<dbReference type="EMBL" id="MU150229">
    <property type="protein sequence ID" value="KAF9469937.1"/>
    <property type="molecule type" value="Genomic_DNA"/>
</dbReference>
<dbReference type="Proteomes" id="UP000807353">
    <property type="component" value="Unassembled WGS sequence"/>
</dbReference>
<name>A0A9P5YHD4_9AGAR</name>
<reference evidence="2" key="1">
    <citation type="submission" date="2020-11" db="EMBL/GenBank/DDBJ databases">
        <authorList>
            <consortium name="DOE Joint Genome Institute"/>
            <person name="Ahrendt S."/>
            <person name="Riley R."/>
            <person name="Andreopoulos W."/>
            <person name="Labutti K."/>
            <person name="Pangilinan J."/>
            <person name="Ruiz-Duenas F.J."/>
            <person name="Barrasa J.M."/>
            <person name="Sanchez-Garcia M."/>
            <person name="Camarero S."/>
            <person name="Miyauchi S."/>
            <person name="Serrano A."/>
            <person name="Linde D."/>
            <person name="Babiker R."/>
            <person name="Drula E."/>
            <person name="Ayuso-Fernandez I."/>
            <person name="Pacheco R."/>
            <person name="Padilla G."/>
            <person name="Ferreira P."/>
            <person name="Barriuso J."/>
            <person name="Kellner H."/>
            <person name="Castanera R."/>
            <person name="Alfaro M."/>
            <person name="Ramirez L."/>
            <person name="Pisabarro A.G."/>
            <person name="Kuo A."/>
            <person name="Tritt A."/>
            <person name="Lipzen A."/>
            <person name="He G."/>
            <person name="Yan M."/>
            <person name="Ng V."/>
            <person name="Cullen D."/>
            <person name="Martin F."/>
            <person name="Rosso M.-N."/>
            <person name="Henrissat B."/>
            <person name="Hibbett D."/>
            <person name="Martinez A.T."/>
            <person name="Grigoriev I.V."/>
        </authorList>
    </citation>
    <scope>NUCLEOTIDE SEQUENCE</scope>
    <source>
        <strain evidence="2">CBS 247.69</strain>
    </source>
</reference>
<evidence type="ECO:0000313" key="2">
    <source>
        <dbReference type="EMBL" id="KAF9469937.1"/>
    </source>
</evidence>
<accession>A0A9P5YHD4</accession>
<feature type="compositionally biased region" description="Low complexity" evidence="1">
    <location>
        <begin position="23"/>
        <end position="53"/>
    </location>
</feature>
<evidence type="ECO:0000256" key="1">
    <source>
        <dbReference type="SAM" id="MobiDB-lite"/>
    </source>
</evidence>
<feature type="region of interest" description="Disordered" evidence="1">
    <location>
        <begin position="1"/>
        <end position="100"/>
    </location>
</feature>